<dbReference type="FunCoup" id="A0A1S3HYA9">
    <property type="interactions" value="2959"/>
</dbReference>
<keyword evidence="4 6" id="KW-0175">Coiled coil</keyword>
<evidence type="ECO:0000256" key="4">
    <source>
        <dbReference type="ARBA" id="ARBA00023054"/>
    </source>
</evidence>
<feature type="coiled-coil region" evidence="6">
    <location>
        <begin position="84"/>
        <end position="361"/>
    </location>
</feature>
<sequence length="2472" mass="279677">MAGHEHLSRTLELGEFQALPQNVADKLEATLRSLQENIEEYETRCEKLRVNSEQQYFEQEKELISTRGKLESETRICGEVKQQLADLDVKYAEASKKLKELETYKDTHDVQEQHLKRKSQQLEEDKKDLSELLEKRSGEIDRLNNELQSLTEQLTAANNAKCEALAKVDELQSQDVSSQFKMKRLEQERDQLQQQIQWLNGEVKQKTTELMNCRKERSTKHLELQSQLDQKTDEIQHLQQTLENLRKVNSEQTAKIENFIEKLKDARNSHAQMEEQYRHELQAQVKLVSLYKTSAEEAEAKVRELMTAVEEMQKLLKQAREAHEALEKERQVDAAKHGEMLTSKDETISKLQKELQHANELIKKQGVLSLSQQNIEAMSPTAAAASRLLKSGKTLTQIYSEYVETVDALQVEKEENRKLSEYLDQILQEIEEKAPIMKKQREDYEQALQSIDQLTRQMDGAMIECEKLRVNSEENSRKSAQLSRENQRYKQQTFDLGQQVRMLLKELEEARGNFVSTDRDQADVSSSEISSSSHIISEKLVTFKSIEELQEQNQRLLEIVRELSEKKEEEENAATSARTLELQKQLESAMEELEEMKAGRERQAQMVDSIVRQRDMYRVLLSQSGGQTMPSPRQMSTPGPSVLLSPALKSPDADSKGLEEARAALKELQREYEFYKKEKNETEKQLNEQIDKLKQEMSEMRVQNAKLSSQLDFSAERYKIVQSNVEGYRKEIAALRDKNQKYTASIVKHEQTLSTLREDLMAAQEGLTRSEVRCQNLESEKELLKTAEIRLMQEKEAMNREQRLQNVLLTNLQTIQNNLERQEFEMKTKLTNQNEALERECTILRRKIDSLLEEHRIDAKNWEQQLVKAQNRYDEEIKKSRKAQDDLIDTYANMHELKQELSQAEAKLAAAEIRLQSIGQDVPDAGSASSTPLPSGSAASKDEVRDLRAQLTQAQNEVKNLKDQLDKAKQHADQYRAISSDIEQSLKEQNEASHQFKEAVEVNLKEANQKVARLEKQVEALETERQQILNENIKITEDSHQLNAELRKKLAELQNELQEAVQRREEAIKNEQAAREDCQAQAKLAQECQEKYENELVLHAGDVETLTALRKQHESFNERLTSSQEEAKKAQDMLQTAKKSWEEQEKMFKEESSKLESRCTELDNQNRSLHEHIETMTAQMVALQKRERQGSSETDSATISDEINKTSEQLLEVIRFLRREKEIANTRFEVSQAESNRLKQRCDHLEKLLEETNRGLAEERANAQVNVQTAAQHSELMRKVENLNLLTDSNKLLREEKDRLTQSLRELETKVKKLEEIIGPLKQVKFDLMKERDSLLAEKTGIQAELDRWKARVNSLIEQANRSDPEEHKRVVRERDDLKKNITSVSEEMNKVRLERDDLKKHNAALNEETFKQRAEISRINAQFQQNQNAVKANTQQIDKLTKDLKTEKEAREKDIEEKNKTIVQLRKVGRKYKDQYAALSKEMEELKAKASEQQQQAQQAVQFSVTEEQLKAAEETARQQGAKVASLEKEKEEWHQLKQELENSMKSVNEQMQKLKEDLKTVQESETKLKKDWEESEKKNLRFQSVLQTSKTKLQQNKTEMDKLQSENKEMKEQLDLRNTEADAGGTAAKERVAALERELQEAKEKLQEASEKLAESQQNVKNKEKLEKENAELVMKLQQQQKMLESQQKGIKPSTGTAERNNTSSVEPPTANIRPMASPAPTTRQVVQPVSTATTVAAVQPVSTAAAAKAMASIRPMAITTQTPTATVMPVTQPEIHEEEPSGPVSAAIRPTQQVQPVSPHMEESVEAAEAPPEVEEVTEQEVSAAEVPSTSTVSSGSAAMPAAAAKRGRDQLGSQEEEERSISPHVKRTRTSPEAEEARVEPQAEQEVWGAASSESIQEPLQQVETQEEEQPQDEASKETLESAGSSKQDTTASSSLTEMLEEPTPPAAQDKSDDTLQRQQLIQQQQLMQQQRQKQQPAQVEEDDADIIIIVESEDEEQEEYDEEEEGEEEEEEEDYDEMEQIEAEAGSDYDEEFQEMEENGDEEMQQESVAAGDDEDIVIVEEEEPDAEMVDPGSQAGGQQRAEQQEAQVAPMGSGLQPAQSSTLQRSSGRAERLPSLGRNQLAPFGAAPGGGFEEGDDGIVPSTPTLFVPRRNDGFAEAVHSPMVQQGRSFVFGADMQQAELAQLATQGALGVDDTRMDLSAFDEGSGRSVPTTPLNLVPPVTIVTTPPDTEPQEVAAESSAATATTSAPAVTSSTSSTTQSTTTSVLTGEEQAETVQGETLEEENFEGEVGEEEVDAAEELLIGDQGEEDEADTEFASEDKSDQQSEAKSGEGGEESQEGDAGTGLSEEQKQQGKPKIKRITWGSTDSAPKPSTSGAPIPALGQRPPVGESRPIMGDNRGGISQRRLNIPRGGGQYQQQQQQPYRGGRGGHPQQYQHRGRGGMAQRSRGMPPRGGRGGLLRRPQQF</sequence>
<dbReference type="PANTHER" id="PTHR18898:SF2">
    <property type="entry name" value="NUCLEOPROTEIN TPR"/>
    <property type="match status" value="1"/>
</dbReference>
<evidence type="ECO:0000313" key="11">
    <source>
        <dbReference type="Proteomes" id="UP000085678"/>
    </source>
</evidence>
<feature type="compositionally biased region" description="Polar residues" evidence="7">
    <location>
        <begin position="1590"/>
        <end position="1599"/>
    </location>
</feature>
<dbReference type="Pfam" id="PF07926">
    <property type="entry name" value="TPR_MLP1_2"/>
    <property type="match status" value="1"/>
</dbReference>
<reference evidence="12" key="1">
    <citation type="submission" date="2025-08" db="UniProtKB">
        <authorList>
            <consortium name="RefSeq"/>
        </authorList>
    </citation>
    <scope>IDENTIFICATION</scope>
    <source>
        <tissue evidence="12">Gonads</tissue>
    </source>
</reference>
<evidence type="ECO:0000256" key="2">
    <source>
        <dbReference type="ARBA" id="ARBA00005274"/>
    </source>
</evidence>
<evidence type="ECO:0000256" key="3">
    <source>
        <dbReference type="ARBA" id="ARBA00019789"/>
    </source>
</evidence>
<dbReference type="InterPro" id="IPR057577">
    <property type="entry name" value="Nucleoprot-TPR/MLP1_dom"/>
</dbReference>
<feature type="compositionally biased region" description="Basic and acidic residues" evidence="7">
    <location>
        <begin position="1874"/>
        <end position="1885"/>
    </location>
</feature>
<organism evidence="11 12">
    <name type="scientific">Lingula anatina</name>
    <name type="common">Brachiopod</name>
    <name type="synonym">Lingula unguis</name>
    <dbReference type="NCBI Taxonomy" id="7574"/>
    <lineage>
        <taxon>Eukaryota</taxon>
        <taxon>Metazoa</taxon>
        <taxon>Spiralia</taxon>
        <taxon>Lophotrochozoa</taxon>
        <taxon>Brachiopoda</taxon>
        <taxon>Linguliformea</taxon>
        <taxon>Lingulata</taxon>
        <taxon>Lingulida</taxon>
        <taxon>Linguloidea</taxon>
        <taxon>Lingulidae</taxon>
        <taxon>Lingula</taxon>
    </lineage>
</organism>
<evidence type="ECO:0000256" key="1">
    <source>
        <dbReference type="ARBA" id="ARBA00004123"/>
    </source>
</evidence>
<feature type="domain" description="NUA/TPR/MLP1-2-like" evidence="10">
    <location>
        <begin position="473"/>
        <end position="571"/>
    </location>
</feature>
<feature type="compositionally biased region" description="Polar residues" evidence="7">
    <location>
        <begin position="927"/>
        <end position="938"/>
    </location>
</feature>
<accession>A0A1S3HYA9</accession>
<dbReference type="Proteomes" id="UP000085678">
    <property type="component" value="Unplaced"/>
</dbReference>
<evidence type="ECO:0000259" key="10">
    <source>
        <dbReference type="Pfam" id="PF25785"/>
    </source>
</evidence>
<feature type="coiled-coil region" evidence="6">
    <location>
        <begin position="546"/>
        <end position="606"/>
    </location>
</feature>
<comment type="subcellular location">
    <subcellularLocation>
        <location evidence="1">Nucleus</location>
    </subcellularLocation>
</comment>
<feature type="compositionally biased region" description="Low complexity" evidence="7">
    <location>
        <begin position="1961"/>
        <end position="1983"/>
    </location>
</feature>
<protein>
    <recommendedName>
        <fullName evidence="3">Nucleoprotein TPR</fullName>
    </recommendedName>
</protein>
<evidence type="ECO:0000259" key="8">
    <source>
        <dbReference type="Pfam" id="PF07926"/>
    </source>
</evidence>
<feature type="compositionally biased region" description="Acidic residues" evidence="7">
    <location>
        <begin position="1984"/>
        <end position="2050"/>
    </location>
</feature>
<dbReference type="GO" id="GO:0006606">
    <property type="term" value="P:protein import into nucleus"/>
    <property type="evidence" value="ECO:0007669"/>
    <property type="project" value="InterPro"/>
</dbReference>
<feature type="compositionally biased region" description="Acidic residues" evidence="7">
    <location>
        <begin position="2057"/>
        <end position="2074"/>
    </location>
</feature>
<feature type="compositionally biased region" description="Basic and acidic residues" evidence="7">
    <location>
        <begin position="2324"/>
        <end position="2338"/>
    </location>
</feature>
<dbReference type="OrthoDB" id="343070at2759"/>
<dbReference type="Gene3D" id="1.20.120.330">
    <property type="entry name" value="Nucleotidyltransferases domain 2"/>
    <property type="match status" value="1"/>
</dbReference>
<evidence type="ECO:0000256" key="5">
    <source>
        <dbReference type="ARBA" id="ARBA00023242"/>
    </source>
</evidence>
<feature type="compositionally biased region" description="Polar residues" evidence="7">
    <location>
        <begin position="1926"/>
        <end position="1941"/>
    </location>
</feature>
<dbReference type="GO" id="GO:0006406">
    <property type="term" value="P:mRNA export from nucleus"/>
    <property type="evidence" value="ECO:0007669"/>
    <property type="project" value="TreeGrafter"/>
</dbReference>
<dbReference type="KEGG" id="lak:106158559"/>
<feature type="coiled-coil region" evidence="6">
    <location>
        <begin position="24"/>
        <end position="51"/>
    </location>
</feature>
<feature type="coiled-coil region" evidence="6">
    <location>
        <begin position="409"/>
        <end position="492"/>
    </location>
</feature>
<keyword evidence="5" id="KW-0539">Nucleus</keyword>
<dbReference type="GO" id="GO:0005643">
    <property type="term" value="C:nuclear pore"/>
    <property type="evidence" value="ECO:0007669"/>
    <property type="project" value="TreeGrafter"/>
</dbReference>
<dbReference type="InterPro" id="IPR057974">
    <property type="entry name" value="NUA/TPR/MLP1-2-like_dom"/>
</dbReference>
<name>A0A1S3HYA9_LINAN</name>
<feature type="compositionally biased region" description="Acidic residues" evidence="7">
    <location>
        <begin position="2312"/>
        <end position="2323"/>
    </location>
</feature>
<dbReference type="Pfam" id="PF25785">
    <property type="entry name" value="TPR"/>
    <property type="match status" value="1"/>
</dbReference>
<feature type="compositionally biased region" description="Low complexity" evidence="7">
    <location>
        <begin position="2242"/>
        <end position="2271"/>
    </location>
</feature>
<feature type="compositionally biased region" description="Basic and acidic residues" evidence="7">
    <location>
        <begin position="1600"/>
        <end position="1622"/>
    </location>
</feature>
<feature type="compositionally biased region" description="Acidic residues" evidence="7">
    <location>
        <begin position="2286"/>
        <end position="2305"/>
    </location>
</feature>
<feature type="compositionally biased region" description="Polar residues" evidence="7">
    <location>
        <begin position="1696"/>
        <end position="1709"/>
    </location>
</feature>
<dbReference type="InterPro" id="IPR012929">
    <property type="entry name" value="Nucleoprot-TPR/MLP1-2_dom"/>
</dbReference>
<evidence type="ECO:0000256" key="7">
    <source>
        <dbReference type="SAM" id="MobiDB-lite"/>
    </source>
</evidence>
<dbReference type="STRING" id="7574.A0A1S3HYA9"/>
<gene>
    <name evidence="12" type="primary">LOC106158559</name>
</gene>
<keyword evidence="11" id="KW-1185">Reference proteome</keyword>
<feature type="compositionally biased region" description="Low complexity" evidence="7">
    <location>
        <begin position="2082"/>
        <end position="2093"/>
    </location>
</feature>
<proteinExistence type="inferred from homology"/>
<dbReference type="GeneID" id="106158559"/>
<dbReference type="RefSeq" id="XP_013390064.1">
    <property type="nucleotide sequence ID" value="XM_013534610.1"/>
</dbReference>
<evidence type="ECO:0000313" key="12">
    <source>
        <dbReference type="RefSeq" id="XP_013390064.1"/>
    </source>
</evidence>
<feature type="compositionally biased region" description="Low complexity" evidence="7">
    <location>
        <begin position="1682"/>
        <end position="1691"/>
    </location>
</feature>
<feature type="compositionally biased region" description="Polar residues" evidence="7">
    <location>
        <begin position="2102"/>
        <end position="2113"/>
    </location>
</feature>
<comment type="similarity">
    <text evidence="2">Belongs to the TPR family.</text>
</comment>
<feature type="compositionally biased region" description="Low complexity" evidence="7">
    <location>
        <begin position="2422"/>
        <end position="2442"/>
    </location>
</feature>
<feature type="region of interest" description="Disordered" evidence="7">
    <location>
        <begin position="1590"/>
        <end position="1633"/>
    </location>
</feature>
<dbReference type="PANTHER" id="PTHR18898">
    <property type="entry name" value="NUCLEOPROTEIN TPR-RELATED"/>
    <property type="match status" value="1"/>
</dbReference>
<dbReference type="GO" id="GO:0034399">
    <property type="term" value="C:nuclear periphery"/>
    <property type="evidence" value="ECO:0007669"/>
    <property type="project" value="UniProtKB-ARBA"/>
</dbReference>
<feature type="compositionally biased region" description="Polar residues" evidence="7">
    <location>
        <begin position="1831"/>
        <end position="1840"/>
    </location>
</feature>
<feature type="domain" description="Nucleoprotein TPR/MPL1" evidence="9">
    <location>
        <begin position="173"/>
        <end position="252"/>
    </location>
</feature>
<dbReference type="InParanoid" id="A0A1S3HYA9"/>
<evidence type="ECO:0000259" key="9">
    <source>
        <dbReference type="Pfam" id="PF25481"/>
    </source>
</evidence>
<feature type="region of interest" description="Disordered" evidence="7">
    <location>
        <begin position="1776"/>
        <end position="2152"/>
    </location>
</feature>
<dbReference type="Pfam" id="PF25481">
    <property type="entry name" value="Nucleoprot-TPR"/>
    <property type="match status" value="1"/>
</dbReference>
<feature type="region of interest" description="Disordered" evidence="7">
    <location>
        <begin position="1682"/>
        <end position="1727"/>
    </location>
</feature>
<feature type="region of interest" description="Disordered" evidence="7">
    <location>
        <begin position="921"/>
        <end position="944"/>
    </location>
</feature>
<feature type="domain" description="Nucleoprotein TPR/MLP1-2" evidence="8">
    <location>
        <begin position="1048"/>
        <end position="1176"/>
    </location>
</feature>
<dbReference type="GO" id="GO:0017056">
    <property type="term" value="F:structural constituent of nuclear pore"/>
    <property type="evidence" value="ECO:0007669"/>
    <property type="project" value="TreeGrafter"/>
</dbReference>
<feature type="region of interest" description="Disordered" evidence="7">
    <location>
        <begin position="2232"/>
        <end position="2472"/>
    </location>
</feature>
<feature type="compositionally biased region" description="Polar residues" evidence="7">
    <location>
        <begin position="2369"/>
        <end position="2382"/>
    </location>
</feature>
<dbReference type="GO" id="GO:1901673">
    <property type="term" value="P:regulation of mitotic spindle assembly"/>
    <property type="evidence" value="ECO:0007669"/>
    <property type="project" value="TreeGrafter"/>
</dbReference>
<evidence type="ECO:0000256" key="6">
    <source>
        <dbReference type="SAM" id="Coils"/>
    </source>
</evidence>